<evidence type="ECO:0000313" key="3">
    <source>
        <dbReference type="Proteomes" id="UP000193144"/>
    </source>
</evidence>
<evidence type="ECO:0000256" key="1">
    <source>
        <dbReference type="SAM" id="MobiDB-lite"/>
    </source>
</evidence>
<feature type="compositionally biased region" description="Polar residues" evidence="1">
    <location>
        <begin position="31"/>
        <end position="42"/>
    </location>
</feature>
<gene>
    <name evidence="2" type="ORF">BCR34DRAFT_60317</name>
</gene>
<comment type="caution">
    <text evidence="2">The sequence shown here is derived from an EMBL/GenBank/DDBJ whole genome shotgun (WGS) entry which is preliminary data.</text>
</comment>
<name>A0A1Y2A445_9PLEO</name>
<dbReference type="EMBL" id="MCFA01000014">
    <property type="protein sequence ID" value="ORY17067.1"/>
    <property type="molecule type" value="Genomic_DNA"/>
</dbReference>
<proteinExistence type="predicted"/>
<feature type="region of interest" description="Disordered" evidence="1">
    <location>
        <begin position="310"/>
        <end position="332"/>
    </location>
</feature>
<protein>
    <recommendedName>
        <fullName evidence="4">Ankyrin repeat-containing domain protein</fullName>
    </recommendedName>
</protein>
<dbReference type="Proteomes" id="UP000193144">
    <property type="component" value="Unassembled WGS sequence"/>
</dbReference>
<evidence type="ECO:0008006" key="4">
    <source>
        <dbReference type="Google" id="ProtNLM"/>
    </source>
</evidence>
<dbReference type="AlphaFoldDB" id="A0A1Y2A445"/>
<organism evidence="2 3">
    <name type="scientific">Clohesyomyces aquaticus</name>
    <dbReference type="NCBI Taxonomy" id="1231657"/>
    <lineage>
        <taxon>Eukaryota</taxon>
        <taxon>Fungi</taxon>
        <taxon>Dikarya</taxon>
        <taxon>Ascomycota</taxon>
        <taxon>Pezizomycotina</taxon>
        <taxon>Dothideomycetes</taxon>
        <taxon>Pleosporomycetidae</taxon>
        <taxon>Pleosporales</taxon>
        <taxon>Lindgomycetaceae</taxon>
        <taxon>Clohesyomyces</taxon>
    </lineage>
</organism>
<accession>A0A1Y2A445</accession>
<reference evidence="2 3" key="1">
    <citation type="submission" date="2016-07" db="EMBL/GenBank/DDBJ databases">
        <title>Pervasive Adenine N6-methylation of Active Genes in Fungi.</title>
        <authorList>
            <consortium name="DOE Joint Genome Institute"/>
            <person name="Mondo S.J."/>
            <person name="Dannebaum R.O."/>
            <person name="Kuo R.C."/>
            <person name="Labutti K."/>
            <person name="Haridas S."/>
            <person name="Kuo A."/>
            <person name="Salamov A."/>
            <person name="Ahrendt S.R."/>
            <person name="Lipzen A."/>
            <person name="Sullivan W."/>
            <person name="Andreopoulos W.B."/>
            <person name="Clum A."/>
            <person name="Lindquist E."/>
            <person name="Daum C."/>
            <person name="Ramamoorthy G.K."/>
            <person name="Gryganskyi A."/>
            <person name="Culley D."/>
            <person name="Magnuson J.K."/>
            <person name="James T.Y."/>
            <person name="O'Malley M.A."/>
            <person name="Stajich J.E."/>
            <person name="Spatafora J.W."/>
            <person name="Visel A."/>
            <person name="Grigoriev I.V."/>
        </authorList>
    </citation>
    <scope>NUCLEOTIDE SEQUENCE [LARGE SCALE GENOMIC DNA]</scope>
    <source>
        <strain evidence="2 3">CBS 115471</strain>
    </source>
</reference>
<keyword evidence="3" id="KW-1185">Reference proteome</keyword>
<dbReference type="Gene3D" id="1.25.40.20">
    <property type="entry name" value="Ankyrin repeat-containing domain"/>
    <property type="match status" value="1"/>
</dbReference>
<dbReference type="InterPro" id="IPR036770">
    <property type="entry name" value="Ankyrin_rpt-contain_sf"/>
</dbReference>
<feature type="region of interest" description="Disordered" evidence="1">
    <location>
        <begin position="1"/>
        <end position="47"/>
    </location>
</feature>
<sequence>MGCGVDDRQISQTIPGQLWKPRSGSGDLSEVRTSTPSTQGWSRSHGRTAHTFSGDSFVSRSAEHLAFARTIFPYNTNLEDLEDWTPPPPRYQPDPQLRSYASRAWSPPDAARPSIYSKSRTPGPVLRSNLPSLERREQSLKACSRGRNGYRGSRMQRIEDLSESGTSACRLIRAFVPPDIEQCRDRPEREGWSWLERMPFTFLAPGDVQHKKDDTYLDDIRTGVIHHAGSFFGHDKNGDTILHAFIRHIEPHTMSAEKMQETLEEIVRKTPASTTGMRNANGLTPLHLACKLAFPYVVATLLRFVGRRGSHDDSDHSMDSGISRSTAPGDTAPEHLHLHLREAIAVAGDDRTCLLEDTRRTYWEARNSEALDALYIEADALVCHCLISDAMVG</sequence>
<evidence type="ECO:0000313" key="2">
    <source>
        <dbReference type="EMBL" id="ORY17067.1"/>
    </source>
</evidence>
<feature type="region of interest" description="Disordered" evidence="1">
    <location>
        <begin position="80"/>
        <end position="151"/>
    </location>
</feature>